<dbReference type="InterPro" id="IPR011333">
    <property type="entry name" value="SKP1/BTB/POZ_sf"/>
</dbReference>
<dbReference type="InterPro" id="IPR000210">
    <property type="entry name" value="BTB/POZ_dom"/>
</dbReference>
<dbReference type="CDD" id="cd18186">
    <property type="entry name" value="BTB_POZ_ZBTB_KLHL-like"/>
    <property type="match status" value="1"/>
</dbReference>
<dbReference type="AlphaFoldDB" id="A0AAD4LFS8"/>
<name>A0AAD4LFS8_9AGAM</name>
<sequence>MPTVRPGSPEPNEVVSDETSHFNYPGSDIILRSRDSHDFQVPKLYIVTCSPVLLELIRSDSNTPDVSNGKLGEQERLPVVKLPESKATLYSLFTFIFPVVPILPSTTERIMELLAVAQKYHMDSVLAHIRGAVSQQDPPFIRPETAFHVYFLAQEYELHQEALQAARVTLRLPMNIENLGDKLEFPGTTGTYLLELWKYHQRVRTDLKSGVLEFKNSGLPDVVKVLRCSNQYYDYNGQYNRDSFPKWIGDYIGSIAGAPHVFDLIEFESAWARHIQDNSYTSSKCSCVGISSQIIRTFWEALTTTVHRTIEKADSALALVREEPTSANSDPPSVPLCLDMPDASIIIRSSDQATFRVHKSVLAMSSPFFKDLLSLPQPPGDELVDGLPVIQLSEDAGLLNSLISMLYPIPHVVPSSYEKVFALLAACQKYDMESVQSHIRAEIKSGKFPAPVKAEGFSACAIAGSLGLDPELEDASRLTVGCPMTFESLGEQLRSFKGQALSDLIRHRKGGKKV</sequence>
<gene>
    <name evidence="2" type="ORF">EDB92DRAFT_1949843</name>
</gene>
<proteinExistence type="predicted"/>
<organism evidence="2 3">
    <name type="scientific">Lactarius akahatsu</name>
    <dbReference type="NCBI Taxonomy" id="416441"/>
    <lineage>
        <taxon>Eukaryota</taxon>
        <taxon>Fungi</taxon>
        <taxon>Dikarya</taxon>
        <taxon>Basidiomycota</taxon>
        <taxon>Agaricomycotina</taxon>
        <taxon>Agaricomycetes</taxon>
        <taxon>Russulales</taxon>
        <taxon>Russulaceae</taxon>
        <taxon>Lactarius</taxon>
    </lineage>
</organism>
<accession>A0AAD4LFS8</accession>
<dbReference type="EMBL" id="JAKELL010000062">
    <property type="protein sequence ID" value="KAH8985583.1"/>
    <property type="molecule type" value="Genomic_DNA"/>
</dbReference>
<dbReference type="Proteomes" id="UP001201163">
    <property type="component" value="Unassembled WGS sequence"/>
</dbReference>
<evidence type="ECO:0000313" key="2">
    <source>
        <dbReference type="EMBL" id="KAH8985583.1"/>
    </source>
</evidence>
<evidence type="ECO:0000259" key="1">
    <source>
        <dbReference type="PROSITE" id="PS50097"/>
    </source>
</evidence>
<reference evidence="2" key="1">
    <citation type="submission" date="2022-01" db="EMBL/GenBank/DDBJ databases">
        <title>Comparative genomics reveals a dynamic genome evolution in the ectomycorrhizal milk-cap (Lactarius) mushrooms.</title>
        <authorList>
            <consortium name="DOE Joint Genome Institute"/>
            <person name="Lebreton A."/>
            <person name="Tang N."/>
            <person name="Kuo A."/>
            <person name="LaButti K."/>
            <person name="Drula E."/>
            <person name="Barry K."/>
            <person name="Clum A."/>
            <person name="Lipzen A."/>
            <person name="Mousain D."/>
            <person name="Ng V."/>
            <person name="Wang R."/>
            <person name="Wang X."/>
            <person name="Dai Y."/>
            <person name="Henrissat B."/>
            <person name="Grigoriev I.V."/>
            <person name="Guerin-Laguette A."/>
            <person name="Yu F."/>
            <person name="Martin F.M."/>
        </authorList>
    </citation>
    <scope>NUCLEOTIDE SEQUENCE</scope>
    <source>
        <strain evidence="2">QP</strain>
    </source>
</reference>
<feature type="domain" description="BTB" evidence="1">
    <location>
        <begin position="341"/>
        <end position="415"/>
    </location>
</feature>
<dbReference type="Gene3D" id="3.30.710.10">
    <property type="entry name" value="Potassium Channel Kv1.1, Chain A"/>
    <property type="match status" value="2"/>
</dbReference>
<comment type="caution">
    <text evidence="2">The sequence shown here is derived from an EMBL/GenBank/DDBJ whole genome shotgun (WGS) entry which is preliminary data.</text>
</comment>
<dbReference type="PROSITE" id="PS50097">
    <property type="entry name" value="BTB"/>
    <property type="match status" value="1"/>
</dbReference>
<dbReference type="Pfam" id="PF00651">
    <property type="entry name" value="BTB"/>
    <property type="match status" value="2"/>
</dbReference>
<dbReference type="SUPFAM" id="SSF54695">
    <property type="entry name" value="POZ domain"/>
    <property type="match status" value="1"/>
</dbReference>
<evidence type="ECO:0000313" key="3">
    <source>
        <dbReference type="Proteomes" id="UP001201163"/>
    </source>
</evidence>
<keyword evidence="3" id="KW-1185">Reference proteome</keyword>
<dbReference type="SMART" id="SM00225">
    <property type="entry name" value="BTB"/>
    <property type="match status" value="2"/>
</dbReference>
<protein>
    <recommendedName>
        <fullName evidence="1">BTB domain-containing protein</fullName>
    </recommendedName>
</protein>